<evidence type="ECO:0000256" key="1">
    <source>
        <dbReference type="SAM" id="Phobius"/>
    </source>
</evidence>
<keyword evidence="1" id="KW-0472">Membrane</keyword>
<dbReference type="Proteomes" id="UP000265497">
    <property type="component" value="Unassembled WGS sequence"/>
</dbReference>
<feature type="transmembrane region" description="Helical" evidence="1">
    <location>
        <begin position="46"/>
        <end position="67"/>
    </location>
</feature>
<dbReference type="OrthoDB" id="1149093at2"/>
<comment type="caution">
    <text evidence="2">The sequence shown here is derived from an EMBL/GenBank/DDBJ whole genome shotgun (WGS) entry which is preliminary data.</text>
</comment>
<feature type="transmembrane region" description="Helical" evidence="1">
    <location>
        <begin position="112"/>
        <end position="130"/>
    </location>
</feature>
<evidence type="ECO:0000313" key="3">
    <source>
        <dbReference type="Proteomes" id="UP000265497"/>
    </source>
</evidence>
<dbReference type="AlphaFoldDB" id="A0A3A1YJD8"/>
<proteinExistence type="predicted"/>
<sequence length="158" mass="18640">MKNAIILTLFQAISSLVSGILISQMSFLGRVGISLKYREYLVFKTWWKTALLIFAVHLAIILLLYLLRKLIGFWGMKIVVALLFALGVAGVYLTYQDFTTTMHKVMKQKFHFGFYLFWLSWFITCFYFLLMKKPKIKSYKENQQLHTSKERNHHTIVE</sequence>
<dbReference type="RefSeq" id="WP_042007067.1">
    <property type="nucleotide sequence ID" value="NZ_CDOL01000157.1"/>
</dbReference>
<gene>
    <name evidence="2" type="ORF">CKY20_08335</name>
</gene>
<dbReference type="EMBL" id="NSDI01000007">
    <property type="protein sequence ID" value="RIY36137.1"/>
    <property type="molecule type" value="Genomic_DNA"/>
</dbReference>
<keyword evidence="1" id="KW-1133">Transmembrane helix</keyword>
<protein>
    <submittedName>
        <fullName evidence="2">Uncharacterized protein</fullName>
    </submittedName>
</protein>
<keyword evidence="1" id="KW-0812">Transmembrane</keyword>
<reference evidence="2 3" key="1">
    <citation type="submission" date="2017-08" db="EMBL/GenBank/DDBJ databases">
        <title>Capnocytophaga canis 17-158 assembly.</title>
        <authorList>
            <person name="Gulvik C.A."/>
        </authorList>
    </citation>
    <scope>NUCLEOTIDE SEQUENCE [LARGE SCALE GENOMIC DNA]</scope>
    <source>
        <strain evidence="2 3">17-158</strain>
    </source>
</reference>
<evidence type="ECO:0000313" key="2">
    <source>
        <dbReference type="EMBL" id="RIY36137.1"/>
    </source>
</evidence>
<name>A0A3A1YJD8_9FLAO</name>
<feature type="transmembrane region" description="Helical" evidence="1">
    <location>
        <begin position="74"/>
        <end position="92"/>
    </location>
</feature>
<accession>A0A3A1YJD8</accession>
<organism evidence="2 3">
    <name type="scientific">Capnocytophaga canis</name>
    <dbReference type="NCBI Taxonomy" id="1848903"/>
    <lineage>
        <taxon>Bacteria</taxon>
        <taxon>Pseudomonadati</taxon>
        <taxon>Bacteroidota</taxon>
        <taxon>Flavobacteriia</taxon>
        <taxon>Flavobacteriales</taxon>
        <taxon>Flavobacteriaceae</taxon>
        <taxon>Capnocytophaga</taxon>
    </lineage>
</organism>